<dbReference type="InterPro" id="IPR007197">
    <property type="entry name" value="rSAM"/>
</dbReference>
<dbReference type="GO" id="GO:0003824">
    <property type="term" value="F:catalytic activity"/>
    <property type="evidence" value="ECO:0007669"/>
    <property type="project" value="InterPro"/>
</dbReference>
<dbReference type="SUPFAM" id="SSF102114">
    <property type="entry name" value="Radical SAM enzymes"/>
    <property type="match status" value="1"/>
</dbReference>
<dbReference type="InterPro" id="IPR058240">
    <property type="entry name" value="rSAM_sf"/>
</dbReference>
<dbReference type="Proteomes" id="UP000447355">
    <property type="component" value="Unassembled WGS sequence"/>
</dbReference>
<dbReference type="PANTHER" id="PTHR13932">
    <property type="entry name" value="COPROPORPHYRINIGEN III OXIDASE"/>
    <property type="match status" value="1"/>
</dbReference>
<dbReference type="SFLD" id="SFLDS00029">
    <property type="entry name" value="Radical_SAM"/>
    <property type="match status" value="1"/>
</dbReference>
<dbReference type="InterPro" id="IPR023404">
    <property type="entry name" value="rSAM_horseshoe"/>
</dbReference>
<sequence length="442" mass="50416">MEIAKATPLADNFYLGLPFCIPTVPSHCGFCLFPTQDYKGNSGMQTYLEYLEREAELYAPFLANDRLSSMYVGGGTPNLLKAEDYGRLTAIAEKLYGKIPDDVERTIEGIPQLFSKDKVDAIRAAGFNRVSMGVQQMSDKLIKYSGRRQTHRQVMDALDHFNAAKLAVNVDLIYGWPEQTVADMLRDLGELVDQGVRHITHYQLNIAGRSDFSKAQRELLPSLETTIDMYKESCAFLRSKGYRQATVYDWEKVESMPGRFESPNADRYQYEQNLRDFLHADDQSVTETRNMIGLGYAGVSFPFTWPVQGGPNWSQMNLRNLDAYFQSIDAGKLPVEKQFLYNKEDLKLAWLFQSMQSMTIDLHNYAVAFGADLLHDYAPIFDELHKRSWIEIDAKQVRFIGLGEFFIPMIQALFSYARLNEMRGGLKQIVEGKKIINILETA</sequence>
<dbReference type="GO" id="GO:0051539">
    <property type="term" value="F:4 iron, 4 sulfur cluster binding"/>
    <property type="evidence" value="ECO:0007669"/>
    <property type="project" value="TreeGrafter"/>
</dbReference>
<evidence type="ECO:0000313" key="3">
    <source>
        <dbReference type="Proteomes" id="UP000447355"/>
    </source>
</evidence>
<accession>A0A845GHS0</accession>
<gene>
    <name evidence="2" type="ORF">GTP90_00360</name>
</gene>
<dbReference type="AlphaFoldDB" id="A0A845GHS0"/>
<dbReference type="SFLD" id="SFLDG01065">
    <property type="entry name" value="anaerobic_coproporphyrinogen-I"/>
    <property type="match status" value="1"/>
</dbReference>
<dbReference type="SMART" id="SM00729">
    <property type="entry name" value="Elp3"/>
    <property type="match status" value="1"/>
</dbReference>
<dbReference type="InterPro" id="IPR034505">
    <property type="entry name" value="Coproporphyrinogen-III_oxidase"/>
</dbReference>
<reference evidence="2" key="1">
    <citation type="submission" date="2019-12" db="EMBL/GenBank/DDBJ databases">
        <title>Novel species isolated from a subtropical stream in China.</title>
        <authorList>
            <person name="Lu H."/>
        </authorList>
    </citation>
    <scope>NUCLEOTIDE SEQUENCE [LARGE SCALE GENOMIC DNA]</scope>
    <source>
        <strain evidence="2">FT81W</strain>
    </source>
</reference>
<dbReference type="Pfam" id="PF04055">
    <property type="entry name" value="Radical_SAM"/>
    <property type="match status" value="1"/>
</dbReference>
<organism evidence="2 3">
    <name type="scientific">Duganella vulcania</name>
    <dbReference type="NCBI Taxonomy" id="2692166"/>
    <lineage>
        <taxon>Bacteria</taxon>
        <taxon>Pseudomonadati</taxon>
        <taxon>Pseudomonadota</taxon>
        <taxon>Betaproteobacteria</taxon>
        <taxon>Burkholderiales</taxon>
        <taxon>Oxalobacteraceae</taxon>
        <taxon>Telluria group</taxon>
        <taxon>Duganella</taxon>
    </lineage>
</organism>
<comment type="caution">
    <text evidence="2">The sequence shown here is derived from an EMBL/GenBank/DDBJ whole genome shotgun (WGS) entry which is preliminary data.</text>
</comment>
<dbReference type="GO" id="GO:0005737">
    <property type="term" value="C:cytoplasm"/>
    <property type="evidence" value="ECO:0007669"/>
    <property type="project" value="TreeGrafter"/>
</dbReference>
<dbReference type="Gene3D" id="3.80.30.20">
    <property type="entry name" value="tm_1862 like domain"/>
    <property type="match status" value="1"/>
</dbReference>
<evidence type="ECO:0000259" key="1">
    <source>
        <dbReference type="PROSITE" id="PS51918"/>
    </source>
</evidence>
<dbReference type="InterPro" id="IPR006638">
    <property type="entry name" value="Elp3/MiaA/NifB-like_rSAM"/>
</dbReference>
<proteinExistence type="predicted"/>
<protein>
    <submittedName>
        <fullName evidence="2">Radical SAM protein</fullName>
    </submittedName>
</protein>
<evidence type="ECO:0000313" key="2">
    <source>
        <dbReference type="EMBL" id="MYM92307.1"/>
    </source>
</evidence>
<dbReference type="PANTHER" id="PTHR13932:SF5">
    <property type="entry name" value="RADICAL S-ADENOSYL METHIONINE DOMAIN-CONTAINING PROTEIN 1, MITOCHONDRIAL"/>
    <property type="match status" value="1"/>
</dbReference>
<dbReference type="EMBL" id="WWCX01000001">
    <property type="protein sequence ID" value="MYM92307.1"/>
    <property type="molecule type" value="Genomic_DNA"/>
</dbReference>
<feature type="domain" description="Radical SAM core" evidence="1">
    <location>
        <begin position="9"/>
        <end position="243"/>
    </location>
</feature>
<name>A0A845GHS0_9BURK</name>
<dbReference type="GO" id="GO:0006779">
    <property type="term" value="P:porphyrin-containing compound biosynthetic process"/>
    <property type="evidence" value="ECO:0007669"/>
    <property type="project" value="TreeGrafter"/>
</dbReference>
<dbReference type="PROSITE" id="PS51918">
    <property type="entry name" value="RADICAL_SAM"/>
    <property type="match status" value="1"/>
</dbReference>
<dbReference type="CDD" id="cd01335">
    <property type="entry name" value="Radical_SAM"/>
    <property type="match status" value="1"/>
</dbReference>